<evidence type="ECO:0000313" key="1">
    <source>
        <dbReference type="EMBL" id="JAH18469.1"/>
    </source>
</evidence>
<organism evidence="1">
    <name type="scientific">Anguilla anguilla</name>
    <name type="common">European freshwater eel</name>
    <name type="synonym">Muraena anguilla</name>
    <dbReference type="NCBI Taxonomy" id="7936"/>
    <lineage>
        <taxon>Eukaryota</taxon>
        <taxon>Metazoa</taxon>
        <taxon>Chordata</taxon>
        <taxon>Craniata</taxon>
        <taxon>Vertebrata</taxon>
        <taxon>Euteleostomi</taxon>
        <taxon>Actinopterygii</taxon>
        <taxon>Neopterygii</taxon>
        <taxon>Teleostei</taxon>
        <taxon>Anguilliformes</taxon>
        <taxon>Anguillidae</taxon>
        <taxon>Anguilla</taxon>
    </lineage>
</organism>
<sequence>MFDLPDCALQRFKMAFVTSVLASQKKGDFNPFEKKKRKENPRLFYI</sequence>
<accession>A0A0E9QNS4</accession>
<protein>
    <submittedName>
        <fullName evidence="1">Uncharacterized protein</fullName>
    </submittedName>
</protein>
<reference evidence="1" key="1">
    <citation type="submission" date="2014-11" db="EMBL/GenBank/DDBJ databases">
        <authorList>
            <person name="Amaro Gonzalez C."/>
        </authorList>
    </citation>
    <scope>NUCLEOTIDE SEQUENCE</scope>
</reference>
<name>A0A0E9QNS4_ANGAN</name>
<proteinExistence type="predicted"/>
<reference evidence="1" key="2">
    <citation type="journal article" date="2015" name="Fish Shellfish Immunol.">
        <title>Early steps in the European eel (Anguilla anguilla)-Vibrio vulnificus interaction in the gills: Role of the RtxA13 toxin.</title>
        <authorList>
            <person name="Callol A."/>
            <person name="Pajuelo D."/>
            <person name="Ebbesson L."/>
            <person name="Teles M."/>
            <person name="MacKenzie S."/>
            <person name="Amaro C."/>
        </authorList>
    </citation>
    <scope>NUCLEOTIDE SEQUENCE</scope>
</reference>
<dbReference type="EMBL" id="GBXM01090108">
    <property type="protein sequence ID" value="JAH18469.1"/>
    <property type="molecule type" value="Transcribed_RNA"/>
</dbReference>
<dbReference type="AlphaFoldDB" id="A0A0E9QNS4"/>